<dbReference type="PANTHER" id="PTHR31586">
    <property type="entry name" value="CYTOCHROME C OXIDASE PROTEIN 20"/>
    <property type="match status" value="1"/>
</dbReference>
<proteinExistence type="inferred from homology"/>
<dbReference type="InterPro" id="IPR022533">
    <property type="entry name" value="Cox20"/>
</dbReference>
<dbReference type="Pfam" id="PF12597">
    <property type="entry name" value="Cox20"/>
    <property type="match status" value="1"/>
</dbReference>
<name>A0A0D2GJ60_9EURO</name>
<dbReference type="AlphaFoldDB" id="A0A0D2GJ60"/>
<comment type="subcellular location">
    <subcellularLocation>
        <location evidence="1 9">Mitochondrion inner membrane</location>
    </subcellularLocation>
</comment>
<gene>
    <name evidence="12" type="ORF">Z517_03886</name>
</gene>
<dbReference type="HOGENOM" id="CLU_101495_0_0_1"/>
<protein>
    <recommendedName>
        <fullName evidence="3 9">Cytochrome c oxidase assembly protein COX20, mitochondrial</fullName>
    </recommendedName>
</protein>
<dbReference type="PIRSF" id="PIRSF007871">
    <property type="entry name" value="Cox20"/>
    <property type="match status" value="1"/>
</dbReference>
<evidence type="ECO:0000256" key="10">
    <source>
        <dbReference type="SAM" id="MobiDB-lite"/>
    </source>
</evidence>
<dbReference type="PANTHER" id="PTHR31586:SF1">
    <property type="entry name" value="CYTOCHROME C OXIDASE ASSEMBLY PROTEIN COX20, MITOCHONDRIAL"/>
    <property type="match status" value="1"/>
</dbReference>
<evidence type="ECO:0000256" key="7">
    <source>
        <dbReference type="ARBA" id="ARBA00023128"/>
    </source>
</evidence>
<evidence type="ECO:0000256" key="4">
    <source>
        <dbReference type="ARBA" id="ARBA00022692"/>
    </source>
</evidence>
<sequence length="202" mass="22214">MADDTRQSDTSPADEKPQSDARPFTRPKPKHDFPKTQAGKMWEMLGNPAEPANALPGGTYNSAGGKPPEVTWRDAFNFSYEGKGPSWYQVPCARDALLVGIASGGAVGGVRFILRGLSSMLITTNLAVAGFALSASGMYYWCDQRRREEARGMAMAVQGMKMLHEKKAREKAAEEAARAAAAAAADIEEQERKRRAHWYKFW</sequence>
<keyword evidence="5 9" id="KW-0999">Mitochondrion inner membrane</keyword>
<dbReference type="Proteomes" id="UP000053029">
    <property type="component" value="Unassembled WGS sequence"/>
</dbReference>
<feature type="transmembrane region" description="Helical" evidence="11">
    <location>
        <begin position="96"/>
        <end position="114"/>
    </location>
</feature>
<evidence type="ECO:0000256" key="6">
    <source>
        <dbReference type="ARBA" id="ARBA00022989"/>
    </source>
</evidence>
<comment type="similarity">
    <text evidence="2 9">Belongs to the COX20 family.</text>
</comment>
<evidence type="ECO:0000256" key="2">
    <source>
        <dbReference type="ARBA" id="ARBA00009575"/>
    </source>
</evidence>
<evidence type="ECO:0000256" key="8">
    <source>
        <dbReference type="ARBA" id="ARBA00023136"/>
    </source>
</evidence>
<evidence type="ECO:0000256" key="5">
    <source>
        <dbReference type="ARBA" id="ARBA00022792"/>
    </source>
</evidence>
<evidence type="ECO:0000256" key="1">
    <source>
        <dbReference type="ARBA" id="ARBA00004273"/>
    </source>
</evidence>
<keyword evidence="8 9" id="KW-0472">Membrane</keyword>
<evidence type="ECO:0000256" key="11">
    <source>
        <dbReference type="SAM" id="Phobius"/>
    </source>
</evidence>
<evidence type="ECO:0000313" key="12">
    <source>
        <dbReference type="EMBL" id="KIW80863.1"/>
    </source>
</evidence>
<dbReference type="GeneID" id="25303376"/>
<accession>A0A0D2GJ60</accession>
<keyword evidence="13" id="KW-1185">Reference proteome</keyword>
<evidence type="ECO:0000256" key="9">
    <source>
        <dbReference type="PIRNR" id="PIRNR007871"/>
    </source>
</evidence>
<dbReference type="GO" id="GO:0033617">
    <property type="term" value="P:mitochondrial respiratory chain complex IV assembly"/>
    <property type="evidence" value="ECO:0007669"/>
    <property type="project" value="InterPro"/>
</dbReference>
<dbReference type="EMBL" id="KN846971">
    <property type="protein sequence ID" value="KIW80863.1"/>
    <property type="molecule type" value="Genomic_DNA"/>
</dbReference>
<keyword evidence="7 9" id="KW-0496">Mitochondrion</keyword>
<keyword evidence="6 11" id="KW-1133">Transmembrane helix</keyword>
<evidence type="ECO:0000313" key="13">
    <source>
        <dbReference type="Proteomes" id="UP000053029"/>
    </source>
</evidence>
<keyword evidence="4 11" id="KW-0812">Transmembrane</keyword>
<feature type="compositionally biased region" description="Basic and acidic residues" evidence="10">
    <location>
        <begin position="1"/>
        <end position="19"/>
    </location>
</feature>
<reference evidence="12 13" key="1">
    <citation type="submission" date="2015-01" db="EMBL/GenBank/DDBJ databases">
        <title>The Genome Sequence of Fonsecaea pedrosoi CBS 271.37.</title>
        <authorList>
            <consortium name="The Broad Institute Genomics Platform"/>
            <person name="Cuomo C."/>
            <person name="de Hoog S."/>
            <person name="Gorbushina A."/>
            <person name="Stielow B."/>
            <person name="Teixiera M."/>
            <person name="Abouelleil A."/>
            <person name="Chapman S.B."/>
            <person name="Priest M."/>
            <person name="Young S.K."/>
            <person name="Wortman J."/>
            <person name="Nusbaum C."/>
            <person name="Birren B."/>
        </authorList>
    </citation>
    <scope>NUCLEOTIDE SEQUENCE [LARGE SCALE GENOMIC DNA]</scope>
    <source>
        <strain evidence="12 13">CBS 271.37</strain>
    </source>
</reference>
<feature type="region of interest" description="Disordered" evidence="10">
    <location>
        <begin position="1"/>
        <end position="38"/>
    </location>
</feature>
<comment type="function">
    <text evidence="9">Involved in the assembly of the cytochrome c oxidase complex.</text>
</comment>
<dbReference type="VEuPathDB" id="FungiDB:Z517_03886"/>
<feature type="transmembrane region" description="Helical" evidence="11">
    <location>
        <begin position="120"/>
        <end position="141"/>
    </location>
</feature>
<organism evidence="12 13">
    <name type="scientific">Fonsecaea pedrosoi CBS 271.37</name>
    <dbReference type="NCBI Taxonomy" id="1442368"/>
    <lineage>
        <taxon>Eukaryota</taxon>
        <taxon>Fungi</taxon>
        <taxon>Dikarya</taxon>
        <taxon>Ascomycota</taxon>
        <taxon>Pezizomycotina</taxon>
        <taxon>Eurotiomycetes</taxon>
        <taxon>Chaetothyriomycetidae</taxon>
        <taxon>Chaetothyriales</taxon>
        <taxon>Herpotrichiellaceae</taxon>
        <taxon>Fonsecaea</taxon>
    </lineage>
</organism>
<dbReference type="GO" id="GO:0005743">
    <property type="term" value="C:mitochondrial inner membrane"/>
    <property type="evidence" value="ECO:0007669"/>
    <property type="project" value="UniProtKB-SubCell"/>
</dbReference>
<evidence type="ECO:0000256" key="3">
    <source>
        <dbReference type="ARBA" id="ARBA00017689"/>
    </source>
</evidence>
<dbReference type="RefSeq" id="XP_013284671.1">
    <property type="nucleotide sequence ID" value="XM_013429217.1"/>
</dbReference>
<dbReference type="OrthoDB" id="14603at2759"/>